<feature type="region of interest" description="Disordered" evidence="1">
    <location>
        <begin position="363"/>
        <end position="412"/>
    </location>
</feature>
<dbReference type="InterPro" id="IPR012334">
    <property type="entry name" value="Pectin_lyas_fold"/>
</dbReference>
<feature type="compositionally biased region" description="Acidic residues" evidence="1">
    <location>
        <begin position="379"/>
        <end position="404"/>
    </location>
</feature>
<dbReference type="InterPro" id="IPR011050">
    <property type="entry name" value="Pectin_lyase_fold/virulence"/>
</dbReference>
<reference evidence="2" key="1">
    <citation type="journal article" date="2022" name="Syst. Appl. Microbiol.">
        <title>Natronocalculus amylovorans gen. nov., sp. nov., and Natranaeroarchaeum aerophilus sp. nov., dominant culturable amylolytic natronoarchaea from hypersaline soda lakes in southwestern Siberia.</title>
        <authorList>
            <person name="Sorokin D.Y."/>
            <person name="Elcheninov A.G."/>
            <person name="Khizhniak T.V."/>
            <person name="Koenen M."/>
            <person name="Bale N.J."/>
            <person name="Damste J.S.S."/>
            <person name="Kublanov I.V."/>
        </authorList>
    </citation>
    <scope>NUCLEOTIDE SEQUENCE</scope>
    <source>
        <strain evidence="2">AArc-St2</strain>
    </source>
</reference>
<proteinExistence type="predicted"/>
<dbReference type="InterPro" id="IPR006626">
    <property type="entry name" value="PbH1"/>
</dbReference>
<protein>
    <submittedName>
        <fullName evidence="2">Right-handed parallel beta-helix repeat-containing protein</fullName>
    </submittedName>
</protein>
<dbReference type="RefSeq" id="WP_174655012.1">
    <property type="nucleotide sequence ID" value="NZ_JAKRVX010000007.1"/>
</dbReference>
<dbReference type="InterPro" id="IPR006311">
    <property type="entry name" value="TAT_signal"/>
</dbReference>
<evidence type="ECO:0000256" key="1">
    <source>
        <dbReference type="SAM" id="MobiDB-lite"/>
    </source>
</evidence>
<gene>
    <name evidence="2" type="ORF">AArcSt2_14175</name>
</gene>
<reference evidence="2" key="2">
    <citation type="submission" date="2022-02" db="EMBL/GenBank/DDBJ databases">
        <authorList>
            <person name="Elcheninov A.G."/>
            <person name="Sorokin D.Y."/>
            <person name="Kublanov I.V."/>
        </authorList>
    </citation>
    <scope>NUCLEOTIDE SEQUENCE</scope>
    <source>
        <strain evidence="2">AArc-St2</strain>
    </source>
</reference>
<dbReference type="PROSITE" id="PS51318">
    <property type="entry name" value="TAT"/>
    <property type="match status" value="1"/>
</dbReference>
<keyword evidence="3" id="KW-1185">Reference proteome</keyword>
<sequence length="637" mass="68300">MAKGQDETTDSNRSLLNRRGYLQLSGAALASAALMGGAAASQSEEEVDVGADTVVDLGEQGLSNGDTIDDYLDEYFEDGVEVRIPEGEYNWDGRGFHRAANRDAAVIGEGEVILNLQADEFRNDIRAEGGMVAVENLTVRGGPSQSSRFRLEADSDGHVLINNFNWPDGSDEGARSRPYYSPRSHAGVVEIRNCYFKGFSNNGIYTSSPGKGDDGQVIIENCVSHNNNIAGIRIGSSNSIVRNCVILNDSPAPENNKGQLNMRGIRIAESGDDMLIENCEIIHSYDGAGGPIRWSSDGDSSTGHIENVRIYNNTGIAAIGNRESRTQGWSGTNISVDGNGDLGVPSQFENVCEGAECHNLSSSYDADDAREFIGPQGEEPSEGDEQDAESESESEPQDEEEESLDIGTVGTKDVENIIADTNGEWSNYLARRSGEGTELVIVTDNSGGINYEITTSDRIVPLYEREDYRSNRSRPTDYTRWNLDGTWTAIGSTAGGGHSGDSFVYFGDVVDVDIDGDIEGVTVYKDGSEVSVDALVDVEVNASTNRPLGWRVPEQNKVLIVDGTDAEGSSRFSFSVTGDVTPDVALSSALNSDTLSIDGKTVTGTIANGFTGFRFSGDLVGVEMDGAVQMTTETTNI</sequence>
<accession>A0AAE3FZB3</accession>
<dbReference type="Gene3D" id="2.160.20.10">
    <property type="entry name" value="Single-stranded right-handed beta-helix, Pectin lyase-like"/>
    <property type="match status" value="1"/>
</dbReference>
<dbReference type="SUPFAM" id="SSF51126">
    <property type="entry name" value="Pectin lyase-like"/>
    <property type="match status" value="1"/>
</dbReference>
<name>A0AAE3FZB3_9EURY</name>
<dbReference type="SMART" id="SM00710">
    <property type="entry name" value="PbH1"/>
    <property type="match status" value="4"/>
</dbReference>
<organism evidence="2 3">
    <name type="scientific">Natronocalculus amylovorans</name>
    <dbReference type="NCBI Taxonomy" id="2917812"/>
    <lineage>
        <taxon>Archaea</taxon>
        <taxon>Methanobacteriati</taxon>
        <taxon>Methanobacteriota</taxon>
        <taxon>Stenosarchaea group</taxon>
        <taxon>Halobacteria</taxon>
        <taxon>Halobacteriales</taxon>
        <taxon>Haloferacaceae</taxon>
        <taxon>Natronocalculus</taxon>
    </lineage>
</organism>
<comment type="caution">
    <text evidence="2">The sequence shown here is derived from an EMBL/GenBank/DDBJ whole genome shotgun (WGS) entry which is preliminary data.</text>
</comment>
<dbReference type="AlphaFoldDB" id="A0AAE3FZB3"/>
<evidence type="ECO:0000313" key="3">
    <source>
        <dbReference type="Proteomes" id="UP001203207"/>
    </source>
</evidence>
<dbReference type="Proteomes" id="UP001203207">
    <property type="component" value="Unassembled WGS sequence"/>
</dbReference>
<dbReference type="EMBL" id="JAKRVX010000007">
    <property type="protein sequence ID" value="MCL9818086.1"/>
    <property type="molecule type" value="Genomic_DNA"/>
</dbReference>
<evidence type="ECO:0000313" key="2">
    <source>
        <dbReference type="EMBL" id="MCL9818086.1"/>
    </source>
</evidence>